<comment type="caution">
    <text evidence="1">The sequence shown here is derived from an EMBL/GenBank/DDBJ whole genome shotgun (WGS) entry which is preliminary data.</text>
</comment>
<dbReference type="EMBL" id="JBHSSC010000044">
    <property type="protein sequence ID" value="MFC6182259.1"/>
    <property type="molecule type" value="Genomic_DNA"/>
</dbReference>
<accession>A0ABW1S3H9</accession>
<gene>
    <name evidence="1" type="ORF">ACFP5Y_13565</name>
</gene>
<protein>
    <submittedName>
        <fullName evidence="1">Uncharacterized protein</fullName>
    </submittedName>
</protein>
<sequence length="233" mass="26355">MRQYALQLNGHDFEPMGAWSTDAQVVLTKLVARDDVDLLMWDPDTDMSEIYEQYALATLVTRLENSAYARLLETMTQVFTQLGQPVTATLQRQWYLTSYLASLTHQSLLNTAAALLSLTVYYLKTPPLADTTSATQQLRGLADQARCWLLAAKVSDLQLLATPEPLQKLVQHLLGQTEALDYCCVSGQSRSWQLASDAYWLSRITTDQFSIKRLQNVMAFRLLRAAYLEHSLD</sequence>
<evidence type="ECO:0000313" key="2">
    <source>
        <dbReference type="Proteomes" id="UP001596282"/>
    </source>
</evidence>
<reference evidence="2" key="1">
    <citation type="journal article" date="2019" name="Int. J. Syst. Evol. Microbiol.">
        <title>The Global Catalogue of Microorganisms (GCM) 10K type strain sequencing project: providing services to taxonomists for standard genome sequencing and annotation.</title>
        <authorList>
            <consortium name="The Broad Institute Genomics Platform"/>
            <consortium name="The Broad Institute Genome Sequencing Center for Infectious Disease"/>
            <person name="Wu L."/>
            <person name="Ma J."/>
        </authorList>
    </citation>
    <scope>NUCLEOTIDE SEQUENCE [LARGE SCALE GENOMIC DNA]</scope>
    <source>
        <strain evidence="2">CCM 8933</strain>
    </source>
</reference>
<dbReference type="Proteomes" id="UP001596282">
    <property type="component" value="Unassembled WGS sequence"/>
</dbReference>
<organism evidence="1 2">
    <name type="scientific">Lactiplantibacillus daowaiensis</name>
    <dbReference type="NCBI Taxonomy" id="2559918"/>
    <lineage>
        <taxon>Bacteria</taxon>
        <taxon>Bacillati</taxon>
        <taxon>Bacillota</taxon>
        <taxon>Bacilli</taxon>
        <taxon>Lactobacillales</taxon>
        <taxon>Lactobacillaceae</taxon>
        <taxon>Lactiplantibacillus</taxon>
    </lineage>
</organism>
<proteinExistence type="predicted"/>
<name>A0ABW1S3H9_9LACO</name>
<dbReference type="RefSeq" id="WP_137627505.1">
    <property type="nucleotide sequence ID" value="NZ_BJDJ01000002.1"/>
</dbReference>
<keyword evidence="2" id="KW-1185">Reference proteome</keyword>
<evidence type="ECO:0000313" key="1">
    <source>
        <dbReference type="EMBL" id="MFC6182259.1"/>
    </source>
</evidence>